<feature type="signal peptide" evidence="4">
    <location>
        <begin position="1"/>
        <end position="22"/>
    </location>
</feature>
<sequence precursor="true">MKLFSHLIMFSVCVLCVSVSDAEPWEPSPEMLERFEKRGIGIYREEQVPDYELPELLKTESGKPITSSEEWLKLRRPEIVKIFEEEMYGRLPGEPEELEFEVIESDPKAMDGAATLTRVKLNCRQGEEVLSIPLTLFTPNDRKPAPTFLLINNRDLDNTDPTRQHRSGFWPAEEMIARGYGIAAIQGGDLSPDRAGGLLEGLHRLFPQTDPRPSNGWGSLAAWGWGASRVMDFFETSDLVDETKVAVVGHSRGGKSALWTGARDQRFALVISNNSGCGGAALNKRVYGEPIDVIVDRFPYWFAPALQQYANREAEMPYDQHMLMALMAPRAVYVASAGDDLWADPRGEYLAIAESSPVFQLFGDEGLSTSVRPELNKPVTSQHMGYHIRPGKHNLTPVDWSYYADFADRLWK</sequence>
<evidence type="ECO:0000259" key="5">
    <source>
        <dbReference type="Pfam" id="PF22244"/>
    </source>
</evidence>
<proteinExistence type="predicted"/>
<dbReference type="SUPFAM" id="SSF53474">
    <property type="entry name" value="alpha/beta-Hydrolases"/>
    <property type="match status" value="1"/>
</dbReference>
<dbReference type="GO" id="GO:0052689">
    <property type="term" value="F:carboxylic ester hydrolase activity"/>
    <property type="evidence" value="ECO:0007669"/>
    <property type="project" value="UniProtKB-KW"/>
</dbReference>
<evidence type="ECO:0000256" key="3">
    <source>
        <dbReference type="ARBA" id="ARBA00022801"/>
    </source>
</evidence>
<keyword evidence="1" id="KW-0719">Serine esterase</keyword>
<dbReference type="InterPro" id="IPR054579">
    <property type="entry name" value="GCE-like_dom"/>
</dbReference>
<accession>A0A517TES1</accession>
<dbReference type="InterPro" id="IPR029058">
    <property type="entry name" value="AB_hydrolase_fold"/>
</dbReference>
<dbReference type="EMBL" id="CP036316">
    <property type="protein sequence ID" value="QDT66867.1"/>
    <property type="molecule type" value="Genomic_DNA"/>
</dbReference>
<name>A0A517TES1_9PLAN</name>
<dbReference type="Gene3D" id="3.40.50.1820">
    <property type="entry name" value="alpha/beta hydrolase"/>
    <property type="match status" value="1"/>
</dbReference>
<dbReference type="KEGG" id="chya:V22_41390"/>
<keyword evidence="2 4" id="KW-0732">Signal</keyword>
<dbReference type="AlphaFoldDB" id="A0A517TES1"/>
<feature type="chain" id="PRO_5021754859" description="4-O-methyl-glucuronoyl methylesterase-like domain-containing protein" evidence="4">
    <location>
        <begin position="23"/>
        <end position="412"/>
    </location>
</feature>
<keyword evidence="3" id="KW-0378">Hydrolase</keyword>
<evidence type="ECO:0000256" key="1">
    <source>
        <dbReference type="ARBA" id="ARBA00022487"/>
    </source>
</evidence>
<reference evidence="6 7" key="1">
    <citation type="submission" date="2019-02" db="EMBL/GenBank/DDBJ databases">
        <title>Deep-cultivation of Planctomycetes and their phenomic and genomic characterization uncovers novel biology.</title>
        <authorList>
            <person name="Wiegand S."/>
            <person name="Jogler M."/>
            <person name="Boedeker C."/>
            <person name="Pinto D."/>
            <person name="Vollmers J."/>
            <person name="Rivas-Marin E."/>
            <person name="Kohn T."/>
            <person name="Peeters S.H."/>
            <person name="Heuer A."/>
            <person name="Rast P."/>
            <person name="Oberbeckmann S."/>
            <person name="Bunk B."/>
            <person name="Jeske O."/>
            <person name="Meyerdierks A."/>
            <person name="Storesund J.E."/>
            <person name="Kallscheuer N."/>
            <person name="Luecker S."/>
            <person name="Lage O.M."/>
            <person name="Pohl T."/>
            <person name="Merkel B.J."/>
            <person name="Hornburger P."/>
            <person name="Mueller R.-W."/>
            <person name="Bruemmer F."/>
            <person name="Labrenz M."/>
            <person name="Spormann A.M."/>
            <person name="Op den Camp H."/>
            <person name="Overmann J."/>
            <person name="Amann R."/>
            <person name="Jetten M.S.M."/>
            <person name="Mascher T."/>
            <person name="Medema M.H."/>
            <person name="Devos D.P."/>
            <person name="Kaster A.-K."/>
            <person name="Ovreas L."/>
            <person name="Rohde M."/>
            <person name="Galperin M.Y."/>
            <person name="Jogler C."/>
        </authorList>
    </citation>
    <scope>NUCLEOTIDE SEQUENCE [LARGE SCALE GENOMIC DNA]</scope>
    <source>
        <strain evidence="6 7">V22</strain>
    </source>
</reference>
<evidence type="ECO:0000256" key="4">
    <source>
        <dbReference type="SAM" id="SignalP"/>
    </source>
</evidence>
<organism evidence="6 7">
    <name type="scientific">Calycomorphotria hydatis</name>
    <dbReference type="NCBI Taxonomy" id="2528027"/>
    <lineage>
        <taxon>Bacteria</taxon>
        <taxon>Pseudomonadati</taxon>
        <taxon>Planctomycetota</taxon>
        <taxon>Planctomycetia</taxon>
        <taxon>Planctomycetales</taxon>
        <taxon>Planctomycetaceae</taxon>
        <taxon>Calycomorphotria</taxon>
    </lineage>
</organism>
<dbReference type="Pfam" id="PF22244">
    <property type="entry name" value="GCE_fung"/>
    <property type="match status" value="1"/>
</dbReference>
<evidence type="ECO:0000313" key="7">
    <source>
        <dbReference type="Proteomes" id="UP000319976"/>
    </source>
</evidence>
<feature type="domain" description="4-O-methyl-glucuronoyl methylesterase-like" evidence="5">
    <location>
        <begin position="217"/>
        <end position="363"/>
    </location>
</feature>
<evidence type="ECO:0000313" key="6">
    <source>
        <dbReference type="EMBL" id="QDT66867.1"/>
    </source>
</evidence>
<dbReference type="OrthoDB" id="9809261at2"/>
<keyword evidence="7" id="KW-1185">Reference proteome</keyword>
<protein>
    <recommendedName>
        <fullName evidence="5">4-O-methyl-glucuronoyl methylesterase-like domain-containing protein</fullName>
    </recommendedName>
</protein>
<dbReference type="RefSeq" id="WP_145266347.1">
    <property type="nucleotide sequence ID" value="NZ_CP036316.1"/>
</dbReference>
<dbReference type="Proteomes" id="UP000319976">
    <property type="component" value="Chromosome"/>
</dbReference>
<evidence type="ECO:0000256" key="2">
    <source>
        <dbReference type="ARBA" id="ARBA00022729"/>
    </source>
</evidence>
<gene>
    <name evidence="6" type="ORF">V22_41390</name>
</gene>